<evidence type="ECO:0000256" key="9">
    <source>
        <dbReference type="ARBA" id="ARBA00022927"/>
    </source>
</evidence>
<dbReference type="OrthoDB" id="2960936at2759"/>
<keyword evidence="7" id="KW-0378">Hydrolase</keyword>
<feature type="compositionally biased region" description="Low complexity" evidence="13">
    <location>
        <begin position="833"/>
        <end position="845"/>
    </location>
</feature>
<dbReference type="GO" id="GO:0019786">
    <property type="term" value="F:protein-phosphatidylethanolamide deconjugating activity"/>
    <property type="evidence" value="ECO:0007669"/>
    <property type="project" value="InterPro"/>
</dbReference>
<dbReference type="InterPro" id="IPR038765">
    <property type="entry name" value="Papain-like_cys_pep_sf"/>
</dbReference>
<dbReference type="GO" id="GO:0004197">
    <property type="term" value="F:cysteine-type endopeptidase activity"/>
    <property type="evidence" value="ECO:0007669"/>
    <property type="project" value="TreeGrafter"/>
</dbReference>
<dbReference type="InterPro" id="IPR005078">
    <property type="entry name" value="Peptidase_C54"/>
</dbReference>
<gene>
    <name evidence="15" type="ORF">BDZ94DRAFT_1254537</name>
</gene>
<evidence type="ECO:0000256" key="8">
    <source>
        <dbReference type="ARBA" id="ARBA00022807"/>
    </source>
</evidence>
<feature type="compositionally biased region" description="Low complexity" evidence="13">
    <location>
        <begin position="112"/>
        <end position="132"/>
    </location>
</feature>
<feature type="compositionally biased region" description="Basic and acidic residues" evidence="13">
    <location>
        <begin position="91"/>
        <end position="111"/>
    </location>
</feature>
<feature type="region of interest" description="Disordered" evidence="13">
    <location>
        <begin position="1"/>
        <end position="175"/>
    </location>
</feature>
<keyword evidence="4" id="KW-0813">Transport</keyword>
<evidence type="ECO:0000256" key="12">
    <source>
        <dbReference type="ARBA" id="ARBA00030240"/>
    </source>
</evidence>
<comment type="caution">
    <text evidence="15">The sequence shown here is derived from an EMBL/GenBank/DDBJ whole genome shotgun (WGS) entry which is preliminary data.</text>
</comment>
<feature type="compositionally biased region" description="Pro residues" evidence="13">
    <location>
        <begin position="11"/>
        <end position="21"/>
    </location>
</feature>
<comment type="catalytic activity">
    <reaction evidence="11">
        <text>[protein]-C-terminal L-amino acid-glycyl-phosphatidylethanolamide + H2O = [protein]-C-terminal L-amino acid-glycine + a 1,2-diacyl-sn-glycero-3-phosphoethanolamine</text>
        <dbReference type="Rhea" id="RHEA:67548"/>
        <dbReference type="Rhea" id="RHEA-COMP:17323"/>
        <dbReference type="Rhea" id="RHEA-COMP:17324"/>
        <dbReference type="ChEBI" id="CHEBI:15377"/>
        <dbReference type="ChEBI" id="CHEBI:64612"/>
        <dbReference type="ChEBI" id="CHEBI:172940"/>
        <dbReference type="ChEBI" id="CHEBI:172941"/>
    </reaction>
    <physiologicalReaction direction="left-to-right" evidence="11">
        <dbReference type="Rhea" id="RHEA:67549"/>
    </physiologicalReaction>
</comment>
<evidence type="ECO:0000256" key="11">
    <source>
        <dbReference type="ARBA" id="ARBA00029362"/>
    </source>
</evidence>
<proteinExistence type="inferred from homology"/>
<feature type="region of interest" description="Disordered" evidence="13">
    <location>
        <begin position="263"/>
        <end position="312"/>
    </location>
</feature>
<feature type="compositionally biased region" description="Low complexity" evidence="13">
    <location>
        <begin position="634"/>
        <end position="647"/>
    </location>
</feature>
<feature type="domain" description="Peptidase C54 catalytic" evidence="14">
    <location>
        <begin position="322"/>
        <end position="774"/>
    </location>
</feature>
<keyword evidence="5" id="KW-0963">Cytoplasm</keyword>
<organism evidence="15 16">
    <name type="scientific">Collybia nuda</name>
    <dbReference type="NCBI Taxonomy" id="64659"/>
    <lineage>
        <taxon>Eukaryota</taxon>
        <taxon>Fungi</taxon>
        <taxon>Dikarya</taxon>
        <taxon>Basidiomycota</taxon>
        <taxon>Agaricomycotina</taxon>
        <taxon>Agaricomycetes</taxon>
        <taxon>Agaricomycetidae</taxon>
        <taxon>Agaricales</taxon>
        <taxon>Tricholomatineae</taxon>
        <taxon>Clitocybaceae</taxon>
        <taxon>Collybia</taxon>
    </lineage>
</organism>
<evidence type="ECO:0000256" key="2">
    <source>
        <dbReference type="ARBA" id="ARBA00004496"/>
    </source>
</evidence>
<keyword evidence="16" id="KW-1185">Reference proteome</keyword>
<feature type="region of interest" description="Disordered" evidence="13">
    <location>
        <begin position="585"/>
        <end position="713"/>
    </location>
</feature>
<sequence>MSGKQSRHISPPTPSSPPTQAHPPSKLPKFLQKQSTRDRSRSITDPTAGGASTTSLASLASGSSAASTSSDIPGASTTKTPRKSSKFLAITRDRDRGDKDKDKDSKGRRSVDVQSQRSQQHSEVDEPLVIVEPPEPVAIPRPRTRSERPLSADSLQHPQNLYASTSSSTSTSRIGDLPTRLSGWFSHTFSTSSTDLSLPSILSSSLSQSGSPASPRSKTASSALLTAAKHGKGHLDKAVRYLLDSDSTPDKCTDPIWLLGVQHPGYESPPPPPPVSLQSSTSSRRNSGSFRSSTSSNHVADPQLSQSQSGKHVNPALNWPPAFYADFTSQVWLTYRSQFTPIRDMRLADLDSGEESAASLAASPTTVRSRPWNWGGEKGWTSDSGWGCMLRTGQSLLASSLVYLHLGRDWRRPPYPVHTADYATYVQIMTWFFDTPAPEAPFSVHRMALAGKELGKDVGQWFGPSTAAGALKTLVGTFPEAGLGVAVANDGVVYQTDVYAASNTTGTASRSPKRHMKKAWGDRPVLVLIGIRLGIDGVNPIYHDTIKLLYTFPQSVGIAGGRPGSSYYFVGSQADNLFYLDPHHTRPAISLRPPPPMPVFPYPSGRETTPESDREGSKVRTQRSPPPNHHRAPTSPSSTRTGSSTFSYHAPISPSPLQQEFSQSTGDGSSSSNTNHKRNSRSPPPSQQHSRWRSASQPASPGSDMMDHRELSGFGSVGEGLDPVQEHYVTAYSTAELKTFHCERVRKMPLSGLDPSMLIGFFCKDEADWRDFRKRVGDLPKLIFSVQDEPPTWPSDSDDNMGLESISEPDDLDMDMDDEDDDAEAEQFFDTRSGSPSTSSASASGGHDGAGGRSKSEEVDTEEDPVDPITPGPNSRFSIGEQPLQEKGGEPRTGGEFDMEGDEDVFENDDIEDDWVDPSIPSPSLSGPRTALPPTTPKDAPGAPPDSADVPSLVKGSSVNGGTKKKKGKKGGQIPVPVPLVKIPAPSDKHTQEHFPFPVTQRSVDDASLTPQERSRTSSVANREPTTGKRMHTARARDGGRTQSGGVKGILTDD</sequence>
<dbReference type="EMBL" id="MU150249">
    <property type="protein sequence ID" value="KAF9465112.1"/>
    <property type="molecule type" value="Genomic_DNA"/>
</dbReference>
<dbReference type="GO" id="GO:0000423">
    <property type="term" value="P:mitophagy"/>
    <property type="evidence" value="ECO:0007669"/>
    <property type="project" value="TreeGrafter"/>
</dbReference>
<feature type="compositionally biased region" description="Pro residues" evidence="13">
    <location>
        <begin position="592"/>
        <end position="601"/>
    </location>
</feature>
<keyword evidence="9" id="KW-0653">Protein transport</keyword>
<evidence type="ECO:0000256" key="6">
    <source>
        <dbReference type="ARBA" id="ARBA00022670"/>
    </source>
</evidence>
<dbReference type="GO" id="GO:0035973">
    <property type="term" value="P:aggrephagy"/>
    <property type="evidence" value="ECO:0007669"/>
    <property type="project" value="TreeGrafter"/>
</dbReference>
<evidence type="ECO:0000256" key="10">
    <source>
        <dbReference type="ARBA" id="ARBA00023006"/>
    </source>
</evidence>
<feature type="compositionally biased region" description="Basic and acidic residues" evidence="13">
    <location>
        <begin position="608"/>
        <end position="618"/>
    </location>
</feature>
<evidence type="ECO:0000313" key="15">
    <source>
        <dbReference type="EMBL" id="KAF9465112.1"/>
    </source>
</evidence>
<keyword evidence="8" id="KW-0788">Thiol protease</keyword>
<comment type="subcellular location">
    <subcellularLocation>
        <location evidence="2">Cytoplasm</location>
    </subcellularLocation>
    <subcellularLocation>
        <location evidence="1">Preautophagosomal structure</location>
    </subcellularLocation>
</comment>
<evidence type="ECO:0000256" key="5">
    <source>
        <dbReference type="ARBA" id="ARBA00022490"/>
    </source>
</evidence>
<evidence type="ECO:0000259" key="14">
    <source>
        <dbReference type="Pfam" id="PF03416"/>
    </source>
</evidence>
<dbReference type="GO" id="GO:0015031">
    <property type="term" value="P:protein transport"/>
    <property type="evidence" value="ECO:0007669"/>
    <property type="project" value="UniProtKB-KW"/>
</dbReference>
<name>A0A9P6CGI8_9AGAR</name>
<feature type="compositionally biased region" description="Polar residues" evidence="13">
    <location>
        <begin position="1009"/>
        <end position="1025"/>
    </location>
</feature>
<feature type="compositionally biased region" description="Polar residues" evidence="13">
    <location>
        <begin position="153"/>
        <end position="163"/>
    </location>
</feature>
<evidence type="ECO:0000256" key="3">
    <source>
        <dbReference type="ARBA" id="ARBA00010958"/>
    </source>
</evidence>
<keyword evidence="10" id="KW-0072">Autophagy</keyword>
<accession>A0A9P6CGI8</accession>
<dbReference type="InterPro" id="IPR046792">
    <property type="entry name" value="Peptidase_C54_cat"/>
</dbReference>
<dbReference type="GO" id="GO:0034727">
    <property type="term" value="P:piecemeal microautophagy of the nucleus"/>
    <property type="evidence" value="ECO:0007669"/>
    <property type="project" value="TreeGrafter"/>
</dbReference>
<evidence type="ECO:0000256" key="4">
    <source>
        <dbReference type="ARBA" id="ARBA00022448"/>
    </source>
</evidence>
<feature type="compositionally biased region" description="Acidic residues" evidence="13">
    <location>
        <begin position="897"/>
        <end position="916"/>
    </location>
</feature>
<dbReference type="GO" id="GO:0016485">
    <property type="term" value="P:protein processing"/>
    <property type="evidence" value="ECO:0007669"/>
    <property type="project" value="TreeGrafter"/>
</dbReference>
<dbReference type="PANTHER" id="PTHR22624">
    <property type="entry name" value="CYSTEINE PROTEASE ATG4"/>
    <property type="match status" value="1"/>
</dbReference>
<feature type="region of interest" description="Disordered" evidence="13">
    <location>
        <begin position="192"/>
        <end position="221"/>
    </location>
</feature>
<evidence type="ECO:0000256" key="7">
    <source>
        <dbReference type="ARBA" id="ARBA00022801"/>
    </source>
</evidence>
<reference evidence="15" key="1">
    <citation type="submission" date="2020-11" db="EMBL/GenBank/DDBJ databases">
        <authorList>
            <consortium name="DOE Joint Genome Institute"/>
            <person name="Ahrendt S."/>
            <person name="Riley R."/>
            <person name="Andreopoulos W."/>
            <person name="Labutti K."/>
            <person name="Pangilinan J."/>
            <person name="Ruiz-Duenas F.J."/>
            <person name="Barrasa J.M."/>
            <person name="Sanchez-Garcia M."/>
            <person name="Camarero S."/>
            <person name="Miyauchi S."/>
            <person name="Serrano A."/>
            <person name="Linde D."/>
            <person name="Babiker R."/>
            <person name="Drula E."/>
            <person name="Ayuso-Fernandez I."/>
            <person name="Pacheco R."/>
            <person name="Padilla G."/>
            <person name="Ferreira P."/>
            <person name="Barriuso J."/>
            <person name="Kellner H."/>
            <person name="Castanera R."/>
            <person name="Alfaro M."/>
            <person name="Ramirez L."/>
            <person name="Pisabarro A.G."/>
            <person name="Kuo A."/>
            <person name="Tritt A."/>
            <person name="Lipzen A."/>
            <person name="He G."/>
            <person name="Yan M."/>
            <person name="Ng V."/>
            <person name="Cullen D."/>
            <person name="Martin F."/>
            <person name="Rosso M.-N."/>
            <person name="Henrissat B."/>
            <person name="Hibbett D."/>
            <person name="Martinez A.T."/>
            <person name="Grigoriev I.V."/>
        </authorList>
    </citation>
    <scope>NUCLEOTIDE SEQUENCE</scope>
    <source>
        <strain evidence="15">CBS 247.69</strain>
    </source>
</reference>
<feature type="compositionally biased region" description="Low complexity" evidence="13">
    <location>
        <begin position="276"/>
        <end position="296"/>
    </location>
</feature>
<dbReference type="Pfam" id="PF03416">
    <property type="entry name" value="Peptidase_C54"/>
    <property type="match status" value="1"/>
</dbReference>
<dbReference type="SUPFAM" id="SSF54001">
    <property type="entry name" value="Cysteine proteinases"/>
    <property type="match status" value="2"/>
</dbReference>
<evidence type="ECO:0000256" key="1">
    <source>
        <dbReference type="ARBA" id="ARBA00004329"/>
    </source>
</evidence>
<keyword evidence="6" id="KW-0645">Protease</keyword>
<feature type="compositionally biased region" description="Low complexity" evidence="13">
    <location>
        <begin position="662"/>
        <end position="674"/>
    </location>
</feature>
<comment type="similarity">
    <text evidence="3">Belongs to the peptidase C54 family.</text>
</comment>
<dbReference type="Proteomes" id="UP000807353">
    <property type="component" value="Unassembled WGS sequence"/>
</dbReference>
<dbReference type="GO" id="GO:0000407">
    <property type="term" value="C:phagophore assembly site"/>
    <property type="evidence" value="ECO:0007669"/>
    <property type="project" value="UniProtKB-SubCell"/>
</dbReference>
<dbReference type="GO" id="GO:0000045">
    <property type="term" value="P:autophagosome assembly"/>
    <property type="evidence" value="ECO:0007669"/>
    <property type="project" value="TreeGrafter"/>
</dbReference>
<protein>
    <recommendedName>
        <fullName evidence="12">Autophagy-related protein 4</fullName>
    </recommendedName>
</protein>
<dbReference type="PANTHER" id="PTHR22624:SF49">
    <property type="entry name" value="CYSTEINE PROTEASE"/>
    <property type="match status" value="1"/>
</dbReference>
<feature type="compositionally biased region" description="Acidic residues" evidence="13">
    <location>
        <begin position="796"/>
        <end position="827"/>
    </location>
</feature>
<dbReference type="AlphaFoldDB" id="A0A9P6CGI8"/>
<feature type="region of interest" description="Disordered" evidence="13">
    <location>
        <begin position="786"/>
        <end position="1054"/>
    </location>
</feature>
<evidence type="ECO:0000313" key="16">
    <source>
        <dbReference type="Proteomes" id="UP000807353"/>
    </source>
</evidence>
<feature type="compositionally biased region" description="Low complexity" evidence="13">
    <location>
        <begin position="47"/>
        <end position="70"/>
    </location>
</feature>
<evidence type="ECO:0000256" key="13">
    <source>
        <dbReference type="SAM" id="MobiDB-lite"/>
    </source>
</evidence>